<reference evidence="2" key="1">
    <citation type="submission" date="2021-02" db="EMBL/GenBank/DDBJ databases">
        <authorList>
            <person name="Nowell W R."/>
        </authorList>
    </citation>
    <scope>NUCLEOTIDE SEQUENCE</scope>
</reference>
<comment type="caution">
    <text evidence="2">The sequence shown here is derived from an EMBL/GenBank/DDBJ whole genome shotgun (WGS) entry which is preliminary data.</text>
</comment>
<dbReference type="EMBL" id="CAJOBA010059663">
    <property type="protein sequence ID" value="CAF4317767.1"/>
    <property type="molecule type" value="Genomic_DNA"/>
</dbReference>
<evidence type="ECO:0000313" key="1">
    <source>
        <dbReference type="EMBL" id="CAF1530842.1"/>
    </source>
</evidence>
<name>A0A816A5P8_9BILA</name>
<keyword evidence="5" id="KW-1185">Reference proteome</keyword>
<dbReference type="Proteomes" id="UP000681722">
    <property type="component" value="Unassembled WGS sequence"/>
</dbReference>
<evidence type="ECO:0000313" key="5">
    <source>
        <dbReference type="Proteomes" id="UP000663829"/>
    </source>
</evidence>
<protein>
    <submittedName>
        <fullName evidence="2">Uncharacterized protein</fullName>
    </submittedName>
</protein>
<proteinExistence type="predicted"/>
<accession>A0A816A5P8</accession>
<dbReference type="AlphaFoldDB" id="A0A816A5P8"/>
<dbReference type="EMBL" id="CAJNOQ010033602">
    <property type="protein sequence ID" value="CAF1590786.1"/>
    <property type="molecule type" value="Genomic_DNA"/>
</dbReference>
<dbReference type="Proteomes" id="UP000663829">
    <property type="component" value="Unassembled WGS sequence"/>
</dbReference>
<gene>
    <name evidence="2" type="ORF">GPM918_LOCUS41739</name>
    <name evidence="1" type="ORF">OVA965_LOCUS38247</name>
    <name evidence="4" type="ORF">SRO942_LOCUS42845</name>
    <name evidence="3" type="ORF">TMI583_LOCUS39413</name>
</gene>
<dbReference type="Proteomes" id="UP000682733">
    <property type="component" value="Unassembled WGS sequence"/>
</dbReference>
<organism evidence="2 5">
    <name type="scientific">Didymodactylos carnosus</name>
    <dbReference type="NCBI Taxonomy" id="1234261"/>
    <lineage>
        <taxon>Eukaryota</taxon>
        <taxon>Metazoa</taxon>
        <taxon>Spiralia</taxon>
        <taxon>Gnathifera</taxon>
        <taxon>Rotifera</taxon>
        <taxon>Eurotatoria</taxon>
        <taxon>Bdelloidea</taxon>
        <taxon>Philodinida</taxon>
        <taxon>Philodinidae</taxon>
        <taxon>Didymodactylos</taxon>
    </lineage>
</organism>
<evidence type="ECO:0000313" key="2">
    <source>
        <dbReference type="EMBL" id="CAF1590786.1"/>
    </source>
</evidence>
<evidence type="ECO:0000313" key="3">
    <source>
        <dbReference type="EMBL" id="CAF4317767.1"/>
    </source>
</evidence>
<dbReference type="Proteomes" id="UP000677228">
    <property type="component" value="Unassembled WGS sequence"/>
</dbReference>
<feature type="non-terminal residue" evidence="2">
    <location>
        <position position="107"/>
    </location>
</feature>
<evidence type="ECO:0000313" key="4">
    <source>
        <dbReference type="EMBL" id="CAF4462727.1"/>
    </source>
</evidence>
<dbReference type="EMBL" id="CAJNOK010037434">
    <property type="protein sequence ID" value="CAF1530842.1"/>
    <property type="molecule type" value="Genomic_DNA"/>
</dbReference>
<dbReference type="EMBL" id="CAJOBC010099760">
    <property type="protein sequence ID" value="CAF4462727.1"/>
    <property type="molecule type" value="Genomic_DNA"/>
</dbReference>
<sequence>LHDRWRDTAISSEQKRRLNIDLNDNPLDQEMDIGTKNDCVFKVGDVFNSFNEFKYKLNDYSTNTGGMFSICHPTKLKQTSELVYGKHLYICCHGDKQRCRSKGIRPQ</sequence>